<keyword evidence="2 5" id="KW-0812">Transmembrane</keyword>
<dbReference type="ExpressionAtlas" id="A0A2K3KK50">
    <property type="expression patterns" value="baseline"/>
</dbReference>
<feature type="transmembrane region" description="Helical" evidence="5">
    <location>
        <begin position="62"/>
        <end position="82"/>
    </location>
</feature>
<evidence type="ECO:0000256" key="3">
    <source>
        <dbReference type="ARBA" id="ARBA00022989"/>
    </source>
</evidence>
<dbReference type="GO" id="GO:0009725">
    <property type="term" value="P:response to hormone"/>
    <property type="evidence" value="ECO:0007669"/>
    <property type="project" value="UniProtKB-ARBA"/>
</dbReference>
<sequence>MKGNHRQRGNNRKRTTRRLVKFEELPEYLKDNEFILDHYRSEWSVKEALFSVFAWHNETLNVWTHLGGFLIFAVMAVMSWPVAREIGGGFFVCCWNRVGDMGKEMNGSDSQNKGFQ</sequence>
<evidence type="ECO:0000256" key="2">
    <source>
        <dbReference type="ARBA" id="ARBA00022692"/>
    </source>
</evidence>
<evidence type="ECO:0000256" key="1">
    <source>
        <dbReference type="ARBA" id="ARBA00004141"/>
    </source>
</evidence>
<keyword evidence="4 5" id="KW-0472">Membrane</keyword>
<evidence type="ECO:0000313" key="6">
    <source>
        <dbReference type="EMBL" id="PNX66678.1"/>
    </source>
</evidence>
<dbReference type="InterPro" id="IPR004254">
    <property type="entry name" value="AdipoR/HlyIII-related"/>
</dbReference>
<reference evidence="6 7" key="1">
    <citation type="journal article" date="2014" name="Am. J. Bot.">
        <title>Genome assembly and annotation for red clover (Trifolium pratense; Fabaceae).</title>
        <authorList>
            <person name="Istvanek J."/>
            <person name="Jaros M."/>
            <person name="Krenek A."/>
            <person name="Repkova J."/>
        </authorList>
    </citation>
    <scope>NUCLEOTIDE SEQUENCE [LARGE SCALE GENOMIC DNA]</scope>
    <source>
        <strain evidence="7">cv. Tatra</strain>
        <tissue evidence="6">Young leaves</tissue>
    </source>
</reference>
<proteinExistence type="predicted"/>
<dbReference type="GO" id="GO:0038023">
    <property type="term" value="F:signaling receptor activity"/>
    <property type="evidence" value="ECO:0007669"/>
    <property type="project" value="TreeGrafter"/>
</dbReference>
<dbReference type="Pfam" id="PF03006">
    <property type="entry name" value="HlyIII"/>
    <property type="match status" value="1"/>
</dbReference>
<gene>
    <name evidence="6" type="ORF">L195_g055220</name>
</gene>
<dbReference type="STRING" id="57577.A0A2K3KK50"/>
<keyword evidence="3 5" id="KW-1133">Transmembrane helix</keyword>
<dbReference type="GO" id="GO:0009744">
    <property type="term" value="P:response to sucrose"/>
    <property type="evidence" value="ECO:0007669"/>
    <property type="project" value="UniProtKB-ARBA"/>
</dbReference>
<comment type="subcellular location">
    <subcellularLocation>
        <location evidence="1">Membrane</location>
        <topology evidence="1">Multi-pass membrane protein</topology>
    </subcellularLocation>
</comment>
<feature type="non-terminal residue" evidence="6">
    <location>
        <position position="116"/>
    </location>
</feature>
<evidence type="ECO:0000256" key="4">
    <source>
        <dbReference type="ARBA" id="ARBA00023136"/>
    </source>
</evidence>
<evidence type="ECO:0000256" key="5">
    <source>
        <dbReference type="SAM" id="Phobius"/>
    </source>
</evidence>
<reference evidence="6 7" key="2">
    <citation type="journal article" date="2017" name="Front. Plant Sci.">
        <title>Gene Classification and Mining of Molecular Markers Useful in Red Clover (Trifolium pratense) Breeding.</title>
        <authorList>
            <person name="Istvanek J."/>
            <person name="Dluhosova J."/>
            <person name="Dluhos P."/>
            <person name="Patkova L."/>
            <person name="Nedelnik J."/>
            <person name="Repkova J."/>
        </authorList>
    </citation>
    <scope>NUCLEOTIDE SEQUENCE [LARGE SCALE GENOMIC DNA]</scope>
    <source>
        <strain evidence="7">cv. Tatra</strain>
        <tissue evidence="6">Young leaves</tissue>
    </source>
</reference>
<dbReference type="EMBL" id="ASHM01099703">
    <property type="protein sequence ID" value="PNX66678.1"/>
    <property type="molecule type" value="Genomic_DNA"/>
</dbReference>
<dbReference type="PANTHER" id="PTHR20855:SF100">
    <property type="entry name" value="HEPTAHELICAL TRANSMEMBRANE PROTEIN 2"/>
    <property type="match status" value="1"/>
</dbReference>
<dbReference type="AlphaFoldDB" id="A0A2K3KK50"/>
<name>A0A2K3KK50_TRIPR</name>
<dbReference type="Proteomes" id="UP000236291">
    <property type="component" value="Unassembled WGS sequence"/>
</dbReference>
<accession>A0A2K3KK50</accession>
<comment type="caution">
    <text evidence="6">The sequence shown here is derived from an EMBL/GenBank/DDBJ whole genome shotgun (WGS) entry which is preliminary data.</text>
</comment>
<dbReference type="PANTHER" id="PTHR20855">
    <property type="entry name" value="ADIPOR/PROGESTIN RECEPTOR-RELATED"/>
    <property type="match status" value="1"/>
</dbReference>
<protein>
    <submittedName>
        <fullName evidence="6">Adiponectin receptor protein 1-like</fullName>
    </submittedName>
</protein>
<evidence type="ECO:0000313" key="7">
    <source>
        <dbReference type="Proteomes" id="UP000236291"/>
    </source>
</evidence>
<keyword evidence="6" id="KW-0675">Receptor</keyword>
<dbReference type="GO" id="GO:0016020">
    <property type="term" value="C:membrane"/>
    <property type="evidence" value="ECO:0007669"/>
    <property type="project" value="UniProtKB-SubCell"/>
</dbReference>
<organism evidence="6 7">
    <name type="scientific">Trifolium pratense</name>
    <name type="common">Red clover</name>
    <dbReference type="NCBI Taxonomy" id="57577"/>
    <lineage>
        <taxon>Eukaryota</taxon>
        <taxon>Viridiplantae</taxon>
        <taxon>Streptophyta</taxon>
        <taxon>Embryophyta</taxon>
        <taxon>Tracheophyta</taxon>
        <taxon>Spermatophyta</taxon>
        <taxon>Magnoliopsida</taxon>
        <taxon>eudicotyledons</taxon>
        <taxon>Gunneridae</taxon>
        <taxon>Pentapetalae</taxon>
        <taxon>rosids</taxon>
        <taxon>fabids</taxon>
        <taxon>Fabales</taxon>
        <taxon>Fabaceae</taxon>
        <taxon>Papilionoideae</taxon>
        <taxon>50 kb inversion clade</taxon>
        <taxon>NPAAA clade</taxon>
        <taxon>Hologalegina</taxon>
        <taxon>IRL clade</taxon>
        <taxon>Trifolieae</taxon>
        <taxon>Trifolium</taxon>
    </lineage>
</organism>